<organism evidence="1">
    <name type="scientific">Amphimedon queenslandica</name>
    <name type="common">Sponge</name>
    <dbReference type="NCBI Taxonomy" id="400682"/>
    <lineage>
        <taxon>Eukaryota</taxon>
        <taxon>Metazoa</taxon>
        <taxon>Porifera</taxon>
        <taxon>Demospongiae</taxon>
        <taxon>Heteroscleromorpha</taxon>
        <taxon>Haplosclerida</taxon>
        <taxon>Niphatidae</taxon>
        <taxon>Amphimedon</taxon>
    </lineage>
</organism>
<dbReference type="AlphaFoldDB" id="A0A1X7SMA1"/>
<protein>
    <submittedName>
        <fullName evidence="1">Uncharacterized protein</fullName>
    </submittedName>
</protein>
<dbReference type="STRING" id="400682.A0A1X7SMA1"/>
<dbReference type="PANTHER" id="PTHR22767:SF2">
    <property type="entry name" value="N(ALPHA)-ACETYLTRANSFERASE 15_16, ISOFORM A"/>
    <property type="match status" value="1"/>
</dbReference>
<dbReference type="OMA" id="SHVCILL"/>
<proteinExistence type="predicted"/>
<sequence>MSASNKNGLKYSSLLNRYSSNPKHSDYGETLAMKGLILNCISKKEDDYDCVHRGLNNDLTSHVCILLTQ</sequence>
<dbReference type="PANTHER" id="PTHR22767">
    <property type="entry name" value="N-TERMINAL ACETYLTRANSFERASE-RELATED"/>
    <property type="match status" value="1"/>
</dbReference>
<accession>A0A1X7SMA1</accession>
<dbReference type="Gene3D" id="1.25.40.1040">
    <property type="match status" value="1"/>
</dbReference>
<dbReference type="eggNOG" id="KOG1156">
    <property type="taxonomic scope" value="Eukaryota"/>
</dbReference>
<dbReference type="GO" id="GO:0031415">
    <property type="term" value="C:NatA complex"/>
    <property type="evidence" value="ECO:0007669"/>
    <property type="project" value="TreeGrafter"/>
</dbReference>
<evidence type="ECO:0000313" key="1">
    <source>
        <dbReference type="EnsemblMetazoa" id="Aqu2.1.03166_001"/>
    </source>
</evidence>
<dbReference type="InParanoid" id="A0A1X7SMA1"/>
<reference evidence="1" key="1">
    <citation type="submission" date="2017-05" db="UniProtKB">
        <authorList>
            <consortium name="EnsemblMetazoa"/>
        </authorList>
    </citation>
    <scope>IDENTIFICATION</scope>
</reference>
<dbReference type="EnsemblMetazoa" id="Aqu2.1.03166_001">
    <property type="protein sequence ID" value="Aqu2.1.03166_001"/>
    <property type="gene ID" value="Aqu2.1.03166"/>
</dbReference>
<dbReference type="OrthoDB" id="10263032at2759"/>
<name>A0A1X7SMA1_AMPQE</name>